<organism evidence="1 2">
    <name type="scientific">Candidatus Macondimonas diazotrophica</name>
    <dbReference type="NCBI Taxonomy" id="2305248"/>
    <lineage>
        <taxon>Bacteria</taxon>
        <taxon>Pseudomonadati</taxon>
        <taxon>Pseudomonadota</taxon>
        <taxon>Gammaproteobacteria</taxon>
        <taxon>Chromatiales</taxon>
        <taxon>Ectothiorhodospiraceae</taxon>
        <taxon>Candidatus Macondimonas</taxon>
    </lineage>
</organism>
<sequence length="199" mass="21779">MSDTTVISVNFGFRKNKDSNWKRPNVQLDVPAPSKDGIIAALNGDDPNVRDLVLDAVHGVVTSHLRSFVDNDLDFTQETCDALAEEGKLSLKHIANIPKADRNTMSKEELEAFASDYIETMPGITGKDVARVKAAAQLIVERFKRAAGDESVLAILQDQLVTFAENAPDDVVTRNEKALTWALNKVESLMQVQVSADAL</sequence>
<evidence type="ECO:0000313" key="2">
    <source>
        <dbReference type="Proteomes" id="UP000297890"/>
    </source>
</evidence>
<keyword evidence="2" id="KW-1185">Reference proteome</keyword>
<dbReference type="AlphaFoldDB" id="A0A4Z0F6U1"/>
<evidence type="ECO:0000313" key="1">
    <source>
        <dbReference type="EMBL" id="TFZ81676.1"/>
    </source>
</evidence>
<proteinExistence type="predicted"/>
<accession>A0A4Z0F6U1</accession>
<name>A0A4Z0F6U1_9GAMM</name>
<dbReference type="Proteomes" id="UP000297890">
    <property type="component" value="Unassembled WGS sequence"/>
</dbReference>
<protein>
    <submittedName>
        <fullName evidence="1">Uncharacterized protein</fullName>
    </submittedName>
</protein>
<reference evidence="1 2" key="1">
    <citation type="journal article" date="2019" name="ISME J.">
        <title>Candidatus Macondimonas diazotrophica, a novel gammaproteobacterial genus dominating crude-oil-contaminated coastal sediments.</title>
        <authorList>
            <person name="Karthikeyan S."/>
            <person name="Konstantinidis K."/>
        </authorList>
    </citation>
    <scope>NUCLEOTIDE SEQUENCE [LARGE SCALE GENOMIC DNA]</scope>
    <source>
        <strain evidence="1 2">KTK01</strain>
    </source>
</reference>
<dbReference type="EMBL" id="SRIO01000017">
    <property type="protein sequence ID" value="TFZ81676.1"/>
    <property type="molecule type" value="Genomic_DNA"/>
</dbReference>
<comment type="caution">
    <text evidence="1">The sequence shown here is derived from an EMBL/GenBank/DDBJ whole genome shotgun (WGS) entry which is preliminary data.</text>
</comment>
<dbReference type="RefSeq" id="WP_135282553.1">
    <property type="nucleotide sequence ID" value="NZ_SRIO01000017.1"/>
</dbReference>
<gene>
    <name evidence="1" type="ORF">E4680_11440</name>
</gene>